<sequence length="44" mass="4978">MGLMPDIVHICRDLSGMNARPTLRRGIRFSFATPLRYAGCLWAI</sequence>
<dbReference type="HOGENOM" id="CLU_3217425_0_0_4"/>
<evidence type="ECO:0000313" key="1">
    <source>
        <dbReference type="EMBL" id="EEP66945.1"/>
    </source>
</evidence>
<protein>
    <submittedName>
        <fullName evidence="1">Uncharacterized protein</fullName>
    </submittedName>
</protein>
<gene>
    <name evidence="1" type="ORF">GCWU000324_02921</name>
</gene>
<dbReference type="Proteomes" id="UP000003009">
    <property type="component" value="Unassembled WGS sequence"/>
</dbReference>
<name>C4GMI7_9NEIS</name>
<comment type="caution">
    <text evidence="1">The sequence shown here is derived from an EMBL/GenBank/DDBJ whole genome shotgun (WGS) entry which is preliminary data.</text>
</comment>
<keyword evidence="2" id="KW-1185">Reference proteome</keyword>
<dbReference type="EMBL" id="ACJW02000007">
    <property type="protein sequence ID" value="EEP66945.1"/>
    <property type="molecule type" value="Genomic_DNA"/>
</dbReference>
<evidence type="ECO:0000313" key="2">
    <source>
        <dbReference type="Proteomes" id="UP000003009"/>
    </source>
</evidence>
<dbReference type="STRING" id="629741.GCWU000324_02921"/>
<accession>C4GMI7</accession>
<organism evidence="1 2">
    <name type="scientific">Kingella oralis ATCC 51147</name>
    <dbReference type="NCBI Taxonomy" id="629741"/>
    <lineage>
        <taxon>Bacteria</taxon>
        <taxon>Pseudomonadati</taxon>
        <taxon>Pseudomonadota</taxon>
        <taxon>Betaproteobacteria</taxon>
        <taxon>Neisseriales</taxon>
        <taxon>Neisseriaceae</taxon>
        <taxon>Kingella</taxon>
    </lineage>
</organism>
<dbReference type="AlphaFoldDB" id="C4GMI7"/>
<reference evidence="1" key="1">
    <citation type="submission" date="2009-04" db="EMBL/GenBank/DDBJ databases">
        <authorList>
            <person name="Weinstock G."/>
            <person name="Sodergren E."/>
            <person name="Clifton S."/>
            <person name="Fulton L."/>
            <person name="Fulton B."/>
            <person name="Courtney L."/>
            <person name="Fronick C."/>
            <person name="Harrison M."/>
            <person name="Strong C."/>
            <person name="Farmer C."/>
            <person name="Delahaunty K."/>
            <person name="Markovic C."/>
            <person name="Hall O."/>
            <person name="Minx P."/>
            <person name="Tomlinson C."/>
            <person name="Mitreva M."/>
            <person name="Nelson J."/>
            <person name="Hou S."/>
            <person name="Wollam A."/>
            <person name="Pepin K.H."/>
            <person name="Johnson M."/>
            <person name="Bhonagiri V."/>
            <person name="Nash W.E."/>
            <person name="Warren W."/>
            <person name="Chinwalla A."/>
            <person name="Mardis E.R."/>
            <person name="Wilson R.K."/>
        </authorList>
    </citation>
    <scope>NUCLEOTIDE SEQUENCE [LARGE SCALE GENOMIC DNA]</scope>
    <source>
        <strain evidence="1">ATCC 51147</strain>
    </source>
</reference>
<proteinExistence type="predicted"/>